<proteinExistence type="inferred from homology"/>
<evidence type="ECO:0000313" key="5">
    <source>
        <dbReference type="Proteomes" id="UP000886723"/>
    </source>
</evidence>
<organism evidence="4 5">
    <name type="scientific">Candidatus Pullilachnospira stercoravium</name>
    <dbReference type="NCBI Taxonomy" id="2840913"/>
    <lineage>
        <taxon>Bacteria</taxon>
        <taxon>Bacillati</taxon>
        <taxon>Bacillota</taxon>
        <taxon>Clostridia</taxon>
        <taxon>Lachnospirales</taxon>
        <taxon>Lachnospiraceae</taxon>
        <taxon>Lachnospiraceae incertae sedis</taxon>
        <taxon>Candidatus Pullilachnospira</taxon>
    </lineage>
</organism>
<dbReference type="GO" id="GO:0033178">
    <property type="term" value="C:proton-transporting two-sector ATPase complex, catalytic domain"/>
    <property type="evidence" value="ECO:0007669"/>
    <property type="project" value="InterPro"/>
</dbReference>
<dbReference type="GO" id="GO:0046961">
    <property type="term" value="F:proton-transporting ATPase activity, rotational mechanism"/>
    <property type="evidence" value="ECO:0007669"/>
    <property type="project" value="InterPro"/>
</dbReference>
<evidence type="ECO:0000313" key="4">
    <source>
        <dbReference type="EMBL" id="HIV12413.1"/>
    </source>
</evidence>
<dbReference type="InterPro" id="IPR002842">
    <property type="entry name" value="ATPase_V1_Esu"/>
</dbReference>
<accession>A0A9D1NTV8</accession>
<evidence type="ECO:0000256" key="3">
    <source>
        <dbReference type="ARBA" id="ARBA00023065"/>
    </source>
</evidence>
<reference evidence="4" key="2">
    <citation type="journal article" date="2021" name="PeerJ">
        <title>Extensive microbial diversity within the chicken gut microbiome revealed by metagenomics and culture.</title>
        <authorList>
            <person name="Gilroy R."/>
            <person name="Ravi A."/>
            <person name="Getino M."/>
            <person name="Pursley I."/>
            <person name="Horton D.L."/>
            <person name="Alikhan N.F."/>
            <person name="Baker D."/>
            <person name="Gharbi K."/>
            <person name="Hall N."/>
            <person name="Watson M."/>
            <person name="Adriaenssens E.M."/>
            <person name="Foster-Nyarko E."/>
            <person name="Jarju S."/>
            <person name="Secka A."/>
            <person name="Antonio M."/>
            <person name="Oren A."/>
            <person name="Chaudhuri R.R."/>
            <person name="La Ragione R."/>
            <person name="Hildebrand F."/>
            <person name="Pallen M.J."/>
        </authorList>
    </citation>
    <scope>NUCLEOTIDE SEQUENCE</scope>
    <source>
        <strain evidence="4">ChiBcec2-4451</strain>
    </source>
</reference>
<comment type="caution">
    <text evidence="4">The sequence shown here is derived from an EMBL/GenBank/DDBJ whole genome shotgun (WGS) entry which is preliminary data.</text>
</comment>
<dbReference type="EMBL" id="DVON01000099">
    <property type="protein sequence ID" value="HIV12413.1"/>
    <property type="molecule type" value="Genomic_DNA"/>
</dbReference>
<gene>
    <name evidence="4" type="ORF">IAA63_04640</name>
</gene>
<sequence length="171" mass="19618">MKKEHKEALDKLFEEHRAAMERQAGAQLQAESDRLKRDINKEVSARQLEFRRQYSARTEEIKSLLFAEVEDKLKKFKTSPEYFDYLEKIIRQALSFAGEDAITVYIDPSDEALLPRLAETLGINPSISREAWGGGMRAVIRSKNILIDNSFATLLDEARKEYIFTGGMADE</sequence>
<dbReference type="Proteomes" id="UP000886723">
    <property type="component" value="Unassembled WGS sequence"/>
</dbReference>
<comment type="similarity">
    <text evidence="1">Belongs to the V-ATPase E subunit family.</text>
</comment>
<protein>
    <submittedName>
        <fullName evidence="4">V-type ATP synthase subunit E</fullName>
    </submittedName>
</protein>
<reference evidence="4" key="1">
    <citation type="submission" date="2020-10" db="EMBL/GenBank/DDBJ databases">
        <authorList>
            <person name="Gilroy R."/>
        </authorList>
    </citation>
    <scope>NUCLEOTIDE SEQUENCE</scope>
    <source>
        <strain evidence="4">ChiBcec2-4451</strain>
    </source>
</reference>
<name>A0A9D1NTV8_9FIRM</name>
<dbReference type="SUPFAM" id="SSF160527">
    <property type="entry name" value="V-type ATPase subunit E-like"/>
    <property type="match status" value="1"/>
</dbReference>
<dbReference type="Gene3D" id="3.30.2320.30">
    <property type="entry name" value="ATP synthase, E subunit, C-terminal"/>
    <property type="match status" value="1"/>
</dbReference>
<keyword evidence="2" id="KW-0813">Transport</keyword>
<dbReference type="Pfam" id="PF01991">
    <property type="entry name" value="vATP-synt_E"/>
    <property type="match status" value="1"/>
</dbReference>
<keyword evidence="3" id="KW-0406">Ion transport</keyword>
<evidence type="ECO:0000256" key="1">
    <source>
        <dbReference type="ARBA" id="ARBA00005901"/>
    </source>
</evidence>
<evidence type="ECO:0000256" key="2">
    <source>
        <dbReference type="ARBA" id="ARBA00022448"/>
    </source>
</evidence>
<dbReference type="AlphaFoldDB" id="A0A9D1NTV8"/>
<dbReference type="InterPro" id="IPR038495">
    <property type="entry name" value="ATPase_E_C"/>
</dbReference>